<evidence type="ECO:0000313" key="2">
    <source>
        <dbReference type="EMBL" id="MBX35682.1"/>
    </source>
</evidence>
<organism evidence="2">
    <name type="scientific">Rhizophora mucronata</name>
    <name type="common">Asiatic mangrove</name>
    <dbReference type="NCBI Taxonomy" id="61149"/>
    <lineage>
        <taxon>Eukaryota</taxon>
        <taxon>Viridiplantae</taxon>
        <taxon>Streptophyta</taxon>
        <taxon>Embryophyta</taxon>
        <taxon>Tracheophyta</taxon>
        <taxon>Spermatophyta</taxon>
        <taxon>Magnoliopsida</taxon>
        <taxon>eudicotyledons</taxon>
        <taxon>Gunneridae</taxon>
        <taxon>Pentapetalae</taxon>
        <taxon>rosids</taxon>
        <taxon>fabids</taxon>
        <taxon>Malpighiales</taxon>
        <taxon>Rhizophoraceae</taxon>
        <taxon>Rhizophora</taxon>
    </lineage>
</organism>
<evidence type="ECO:0000256" key="1">
    <source>
        <dbReference type="SAM" id="MobiDB-lite"/>
    </source>
</evidence>
<name>A0A2P2MZN1_RHIMU</name>
<dbReference type="AlphaFoldDB" id="A0A2P2MZN1"/>
<sequence>MHKVHGSKTNQMRGYPKHGKKNTQGVGQIREKFSYSESVTSRMLLQDTFF</sequence>
<reference evidence="2" key="1">
    <citation type="submission" date="2018-02" db="EMBL/GenBank/DDBJ databases">
        <title>Rhizophora mucronata_Transcriptome.</title>
        <authorList>
            <person name="Meera S.P."/>
            <person name="Sreeshan A."/>
            <person name="Augustine A."/>
        </authorList>
    </citation>
    <scope>NUCLEOTIDE SEQUENCE</scope>
    <source>
        <tissue evidence="2">Leaf</tissue>
    </source>
</reference>
<proteinExistence type="predicted"/>
<accession>A0A2P2MZN1</accession>
<feature type="region of interest" description="Disordered" evidence="1">
    <location>
        <begin position="1"/>
        <end position="32"/>
    </location>
</feature>
<dbReference type="EMBL" id="GGEC01055198">
    <property type="protein sequence ID" value="MBX35682.1"/>
    <property type="molecule type" value="Transcribed_RNA"/>
</dbReference>
<protein>
    <submittedName>
        <fullName evidence="2">Uncharacterized protein</fullName>
    </submittedName>
</protein>